<dbReference type="Gene3D" id="3.30.70.330">
    <property type="match status" value="2"/>
</dbReference>
<dbReference type="PROSITE" id="PS50102">
    <property type="entry name" value="RRM"/>
    <property type="match status" value="2"/>
</dbReference>
<protein>
    <submittedName>
        <fullName evidence="6">RNA-binding protein 47-like</fullName>
    </submittedName>
</protein>
<evidence type="ECO:0000259" key="4">
    <source>
        <dbReference type="PROSITE" id="PS50102"/>
    </source>
</evidence>
<feature type="compositionally biased region" description="Basic and acidic residues" evidence="3">
    <location>
        <begin position="156"/>
        <end position="167"/>
    </location>
</feature>
<sequence length="167" mass="18728">MADPNNADSNHGFAFLEIETNRDAQIAYKKLQKKDALGKGRNIKVAWAEPLNDPDKEEIKSVYVEGIPLSWNEDKVRESFKKFGEIERIILARNIPSARRKDFAFVNYTMQEAVVSRIKSFDKEEITKSGSKANLKVSLAKPVQKGKQNKGGSKSSNKDREAQGSPS</sequence>
<dbReference type="RefSeq" id="XP_038977136.1">
    <property type="nucleotide sequence ID" value="XM_039121208.1"/>
</dbReference>
<feature type="domain" description="RRM" evidence="4">
    <location>
        <begin position="60"/>
        <end position="142"/>
    </location>
</feature>
<feature type="region of interest" description="Disordered" evidence="3">
    <location>
        <begin position="130"/>
        <end position="167"/>
    </location>
</feature>
<evidence type="ECO:0000313" key="6">
    <source>
        <dbReference type="RefSeq" id="XP_038977136.1"/>
    </source>
</evidence>
<evidence type="ECO:0000256" key="3">
    <source>
        <dbReference type="SAM" id="MobiDB-lite"/>
    </source>
</evidence>
<reference evidence="6" key="1">
    <citation type="submission" date="2025-08" db="UniProtKB">
        <authorList>
            <consortium name="RefSeq"/>
        </authorList>
    </citation>
    <scope>IDENTIFICATION</scope>
    <source>
        <tissue evidence="6">Young leaves</tissue>
    </source>
</reference>
<organism evidence="5 6">
    <name type="scientific">Phoenix dactylifera</name>
    <name type="common">Date palm</name>
    <dbReference type="NCBI Taxonomy" id="42345"/>
    <lineage>
        <taxon>Eukaryota</taxon>
        <taxon>Viridiplantae</taxon>
        <taxon>Streptophyta</taxon>
        <taxon>Embryophyta</taxon>
        <taxon>Tracheophyta</taxon>
        <taxon>Spermatophyta</taxon>
        <taxon>Magnoliopsida</taxon>
        <taxon>Liliopsida</taxon>
        <taxon>Arecaceae</taxon>
        <taxon>Coryphoideae</taxon>
        <taxon>Phoeniceae</taxon>
        <taxon>Phoenix</taxon>
    </lineage>
</organism>
<dbReference type="InterPro" id="IPR035979">
    <property type="entry name" value="RBD_domain_sf"/>
</dbReference>
<dbReference type="InterPro" id="IPR012677">
    <property type="entry name" value="Nucleotide-bd_a/b_plait_sf"/>
</dbReference>
<gene>
    <name evidence="6" type="primary">LOC103712081</name>
</gene>
<dbReference type="OrthoDB" id="3800936at2759"/>
<evidence type="ECO:0000256" key="2">
    <source>
        <dbReference type="PROSITE-ProRule" id="PRU00176"/>
    </source>
</evidence>
<name>A0A8B8ZSB3_PHODC</name>
<keyword evidence="1 2" id="KW-0694">RNA-binding</keyword>
<dbReference type="PANTHER" id="PTHR21245">
    <property type="entry name" value="HETEROGENEOUS NUCLEAR RIBONUCLEOPROTEIN"/>
    <property type="match status" value="1"/>
</dbReference>
<accession>A0A8B8ZSB3</accession>
<keyword evidence="5" id="KW-1185">Reference proteome</keyword>
<evidence type="ECO:0000313" key="5">
    <source>
        <dbReference type="Proteomes" id="UP000228380"/>
    </source>
</evidence>
<dbReference type="KEGG" id="pda:103712081"/>
<dbReference type="GeneID" id="103712081"/>
<dbReference type="AlphaFoldDB" id="A0A8B8ZSB3"/>
<dbReference type="SMART" id="SM00360">
    <property type="entry name" value="RRM"/>
    <property type="match status" value="1"/>
</dbReference>
<dbReference type="GO" id="GO:0003723">
    <property type="term" value="F:RNA binding"/>
    <property type="evidence" value="ECO:0007669"/>
    <property type="project" value="UniProtKB-UniRule"/>
</dbReference>
<dbReference type="InterPro" id="IPR000504">
    <property type="entry name" value="RRM_dom"/>
</dbReference>
<dbReference type="Proteomes" id="UP000228380">
    <property type="component" value="Unplaced"/>
</dbReference>
<evidence type="ECO:0000256" key="1">
    <source>
        <dbReference type="ARBA" id="ARBA00022884"/>
    </source>
</evidence>
<feature type="domain" description="RRM" evidence="4">
    <location>
        <begin position="1"/>
        <end position="50"/>
    </location>
</feature>
<dbReference type="Pfam" id="PF00076">
    <property type="entry name" value="RRM_1"/>
    <property type="match status" value="1"/>
</dbReference>
<proteinExistence type="predicted"/>
<dbReference type="SUPFAM" id="SSF54928">
    <property type="entry name" value="RNA-binding domain, RBD"/>
    <property type="match status" value="2"/>
</dbReference>